<accession>A0A0E9XKF4</accession>
<reference evidence="2" key="1">
    <citation type="submission" date="2014-11" db="EMBL/GenBank/DDBJ databases">
        <authorList>
            <person name="Amaro Gonzalez C."/>
        </authorList>
    </citation>
    <scope>NUCLEOTIDE SEQUENCE</scope>
</reference>
<proteinExistence type="predicted"/>
<dbReference type="EMBL" id="GBXM01006287">
    <property type="protein sequence ID" value="JAI02291.1"/>
    <property type="molecule type" value="Transcribed_RNA"/>
</dbReference>
<protein>
    <submittedName>
        <fullName evidence="2">Uncharacterized protein</fullName>
    </submittedName>
</protein>
<evidence type="ECO:0000313" key="2">
    <source>
        <dbReference type="EMBL" id="JAI02291.1"/>
    </source>
</evidence>
<feature type="transmembrane region" description="Helical" evidence="1">
    <location>
        <begin position="46"/>
        <end position="64"/>
    </location>
</feature>
<evidence type="ECO:0000256" key="1">
    <source>
        <dbReference type="SAM" id="Phobius"/>
    </source>
</evidence>
<sequence length="77" mass="8821">MLIVKRWREPSSTCVLRFCTKTCSGQAGMCVQCKDVFNCCFCSCTLPLSLLVFSLVTFILFHYFRREMSILPVNPSL</sequence>
<organism evidence="2">
    <name type="scientific">Anguilla anguilla</name>
    <name type="common">European freshwater eel</name>
    <name type="synonym">Muraena anguilla</name>
    <dbReference type="NCBI Taxonomy" id="7936"/>
    <lineage>
        <taxon>Eukaryota</taxon>
        <taxon>Metazoa</taxon>
        <taxon>Chordata</taxon>
        <taxon>Craniata</taxon>
        <taxon>Vertebrata</taxon>
        <taxon>Euteleostomi</taxon>
        <taxon>Actinopterygii</taxon>
        <taxon>Neopterygii</taxon>
        <taxon>Teleostei</taxon>
        <taxon>Anguilliformes</taxon>
        <taxon>Anguillidae</taxon>
        <taxon>Anguilla</taxon>
    </lineage>
</organism>
<keyword evidence="1" id="KW-1133">Transmembrane helix</keyword>
<dbReference type="AlphaFoldDB" id="A0A0E9XKF4"/>
<keyword evidence="1" id="KW-0812">Transmembrane</keyword>
<keyword evidence="1" id="KW-0472">Membrane</keyword>
<reference evidence="2" key="2">
    <citation type="journal article" date="2015" name="Fish Shellfish Immunol.">
        <title>Early steps in the European eel (Anguilla anguilla)-Vibrio vulnificus interaction in the gills: Role of the RtxA13 toxin.</title>
        <authorList>
            <person name="Callol A."/>
            <person name="Pajuelo D."/>
            <person name="Ebbesson L."/>
            <person name="Teles M."/>
            <person name="MacKenzie S."/>
            <person name="Amaro C."/>
        </authorList>
    </citation>
    <scope>NUCLEOTIDE SEQUENCE</scope>
</reference>
<name>A0A0E9XKF4_ANGAN</name>